<keyword evidence="3" id="KW-1133">Transmembrane helix</keyword>
<dbReference type="InterPro" id="IPR013425">
    <property type="entry name" value="Autotrns_rpt"/>
</dbReference>
<dbReference type="Proteomes" id="UP000290218">
    <property type="component" value="Unassembled WGS sequence"/>
</dbReference>
<keyword evidence="3" id="KW-0812">Transmembrane</keyword>
<feature type="region of interest" description="Disordered" evidence="2">
    <location>
        <begin position="15"/>
        <end position="34"/>
    </location>
</feature>
<dbReference type="InterPro" id="IPR013424">
    <property type="entry name" value="Ice-binding_C"/>
</dbReference>
<organism evidence="5 6">
    <name type="scientific">Oleiharenicola lentus</name>
    <dbReference type="NCBI Taxonomy" id="2508720"/>
    <lineage>
        <taxon>Bacteria</taxon>
        <taxon>Pseudomonadati</taxon>
        <taxon>Verrucomicrobiota</taxon>
        <taxon>Opitutia</taxon>
        <taxon>Opitutales</taxon>
        <taxon>Opitutaceae</taxon>
        <taxon>Oleiharenicola</taxon>
    </lineage>
</organism>
<feature type="transmembrane region" description="Helical" evidence="3">
    <location>
        <begin position="60"/>
        <end position="77"/>
    </location>
</feature>
<dbReference type="Pfam" id="PF07589">
    <property type="entry name" value="PEP-CTERM"/>
    <property type="match status" value="1"/>
</dbReference>
<name>A0A4Q1C4I9_9BACT</name>
<keyword evidence="3" id="KW-0472">Membrane</keyword>
<dbReference type="Pfam" id="PF12951">
    <property type="entry name" value="PATR"/>
    <property type="match status" value="6"/>
</dbReference>
<evidence type="ECO:0000313" key="5">
    <source>
        <dbReference type="EMBL" id="RXK53317.1"/>
    </source>
</evidence>
<dbReference type="OrthoDB" id="173915at2"/>
<evidence type="ECO:0000256" key="2">
    <source>
        <dbReference type="SAM" id="MobiDB-lite"/>
    </source>
</evidence>
<feature type="domain" description="Ice-binding protein C-terminal" evidence="4">
    <location>
        <begin position="1523"/>
        <end position="1547"/>
    </location>
</feature>
<evidence type="ECO:0000313" key="6">
    <source>
        <dbReference type="Proteomes" id="UP000290218"/>
    </source>
</evidence>
<dbReference type="NCBIfam" id="TIGR04393">
    <property type="entry name" value="rpt_T5SS_PEPC"/>
    <property type="match status" value="9"/>
</dbReference>
<dbReference type="NCBIfam" id="TIGR02601">
    <property type="entry name" value="autotrns_rpt"/>
    <property type="match status" value="4"/>
</dbReference>
<dbReference type="NCBIfam" id="TIGR02595">
    <property type="entry name" value="PEP_CTERM"/>
    <property type="match status" value="1"/>
</dbReference>
<dbReference type="InterPro" id="IPR012332">
    <property type="entry name" value="Autotransporter_pectin_lyase_C"/>
</dbReference>
<protein>
    <submittedName>
        <fullName evidence="5">PEP-CTERM sorting domain-containing protein</fullName>
    </submittedName>
</protein>
<evidence type="ECO:0000259" key="4">
    <source>
        <dbReference type="Pfam" id="PF07589"/>
    </source>
</evidence>
<evidence type="ECO:0000256" key="3">
    <source>
        <dbReference type="SAM" id="Phobius"/>
    </source>
</evidence>
<evidence type="ECO:0000256" key="1">
    <source>
        <dbReference type="ARBA" id="ARBA00022729"/>
    </source>
</evidence>
<proteinExistence type="predicted"/>
<keyword evidence="1" id="KW-0732">Signal</keyword>
<dbReference type="EMBL" id="SDHX01000002">
    <property type="protein sequence ID" value="RXK53317.1"/>
    <property type="molecule type" value="Genomic_DNA"/>
</dbReference>
<sequence>MTMVGFGWRRRASRRDAQALSRRQGRKTRSGPAHAASRAECALLRQVGPIMLYIAMRPRLLRILLVAGLCLAVGDLLQGQTIVWSGAGNRFVTGSNWVGGVAPGSTNTAQFGNHAGATTIMVNSATINHLEFTATRPATHNFSYDDGTAILTLNGNFTAQGTGSASAINFYLNSFNQVDLALPNGEHLFDIGALTTVTIASVVSGTGHLSKVGAGTLVLTGTNTLNYNGVGGFNNGVAVDGGTLELNGGSITQSSQDIIVGSVPGGTGTLLVSNGGDVTANYGVAGNDSSTNGTITVTGAGSTWTNSQGMALGYLGSGTLNVLAGGTVNTTGSGSDHSYLGLQSGTTGTATVSGTGSAWTTPNDQLIIGGGGTGNLTVSAGGLVTNTSGSVGLNAGGNGTVTVNNGTWTNSAELLVGNSGTGSLAISNGGDVTNTYSYIATQSGSNGSVTVDGAGSTWVNSGLLAVGQGGTGGLSITNGGVVSNTFGEIGYSTGSTGTVLVSGTGSIWTNSNTVNVGNAGTGTLTLASGGVINVNAGAGNINLGASGGSGTLNLGAPAASAAAAGGIANAASITGGTAGTLQFKTTATSGTPYYLTKDGTSGGTAVTVAGSTSVVNTAGYTVLGSANTYTGATTVNGGTLVVTALANGGSSSSIGSSSSAAANLVLNGGTLRYTGGNGSTDRLFTLGVNGGTLDISNATAAGGFTFGNTGSVALTGTNTARTLSLAGTPGYSSTVYFNSQLGDNGTGATSVVALDGSFWRFSAANTYSGGTTVNSGGFLIAINTAGSATGSGNITVNSGGRLGLGSNSPDGAISGNIAVTGTGTVEFNRSTAYTYAGVISGTGSVLHTGTAGNITLTGANTYTGGTTINGTMRIGSGGTTGSIVGNVTNNGTLIFDRSDASAFSGNISGTGSLFKQSAGAITLSGTHTYAGGTTITNGSMNLTGSISHGTTDFLINGNGTAPALNISGGGDLTADRLRLGITSSSFTGLATVDGAGSTLTANTYLYVGEAGQGSLYAINGGSIGSANTSIGNNTGGDGGVFVSGAGSTLSNTSTLYVGSAGTGFVEISGGGLVSNNSASIGNNPGGDGSVYMDTGGTWTTIGNIVIGNAGTGDLSIYGGASASAATATIASLNGVVGILSVNDAGSTFTTSGNLVVGGSGDGILEIANGADVVTGGSNAVLANTTGSTGTLDLRGAGSTWSIAGSSLYLGNNAVGEAYLTASGLLSVGAGSGTVYLANNPGSSGSLYFGIYSGEGGDLAGILNAAAITTPGGTGKVYFQSYGSTSSAPFYLTKDGTVAGAAVTIGGSTSVEHDIGYTVLSGANTYTGGTTISGGTLVMGSNSALGTGSVTLNGGTLSVASGITFGNALNIGVSGGRIGGTGTFSSPLTLGNGVKIAPGNSPGTINFTSGLTLNDGGILEIEIRAPSGTPGTDWDFVNVTGTLNLSGLTTGGYTLKAISLDLLDNQGQPVSGLVGPTSWTIATASTGITGFEAADFVFDLSQFHGGGFFNLSQSGNNLLLNFTPVPEPSTYALMLGGLALAGLQWRRRRAAGRDR</sequence>
<gene>
    <name evidence="5" type="ORF">ESB00_16605</name>
</gene>
<dbReference type="InterPro" id="IPR030895">
    <property type="entry name" value="T5SS_PEPC_rpt"/>
</dbReference>
<comment type="caution">
    <text evidence="5">The sequence shown here is derived from an EMBL/GenBank/DDBJ whole genome shotgun (WGS) entry which is preliminary data.</text>
</comment>
<dbReference type="Gene3D" id="2.160.20.20">
    <property type="match status" value="1"/>
</dbReference>
<keyword evidence="6" id="KW-1185">Reference proteome</keyword>
<reference evidence="5 6" key="1">
    <citation type="submission" date="2019-01" db="EMBL/GenBank/DDBJ databases">
        <title>Lacunisphaera sp. strain TWA-58.</title>
        <authorList>
            <person name="Chen W.-M."/>
        </authorList>
    </citation>
    <scope>NUCLEOTIDE SEQUENCE [LARGE SCALE GENOMIC DNA]</scope>
    <source>
        <strain evidence="5 6">TWA-58</strain>
    </source>
</reference>
<accession>A0A4Q1C4I9</accession>